<dbReference type="EMBL" id="FNJR01000019">
    <property type="protein sequence ID" value="SDP96139.1"/>
    <property type="molecule type" value="Genomic_DNA"/>
</dbReference>
<dbReference type="Proteomes" id="UP000199497">
    <property type="component" value="Unassembled WGS sequence"/>
</dbReference>
<dbReference type="InterPro" id="IPR011009">
    <property type="entry name" value="Kinase-like_dom_sf"/>
</dbReference>
<accession>A0A1H0WZX1</accession>
<dbReference type="InterPro" id="IPR002575">
    <property type="entry name" value="Aminoglycoside_PTrfase"/>
</dbReference>
<proteinExistence type="predicted"/>
<dbReference type="STRING" id="405564.SAMN04487905_11944"/>
<dbReference type="GO" id="GO:0016740">
    <property type="term" value="F:transferase activity"/>
    <property type="evidence" value="ECO:0007669"/>
    <property type="project" value="UniProtKB-KW"/>
</dbReference>
<reference evidence="3" key="1">
    <citation type="submission" date="2016-10" db="EMBL/GenBank/DDBJ databases">
        <authorList>
            <person name="Varghese N."/>
            <person name="Submissions S."/>
        </authorList>
    </citation>
    <scope>NUCLEOTIDE SEQUENCE [LARGE SCALE GENOMIC DNA]</scope>
    <source>
        <strain evidence="3">DSM 46732</strain>
    </source>
</reference>
<dbReference type="SUPFAM" id="SSF56112">
    <property type="entry name" value="Protein kinase-like (PK-like)"/>
    <property type="match status" value="1"/>
</dbReference>
<protein>
    <submittedName>
        <fullName evidence="2">Phosphotransferase enzyme family protein</fullName>
    </submittedName>
</protein>
<sequence length="308" mass="34660">MTPADMTFPPKSAHAAEIPPELETVLARVCAEAGLDHRGARLLRFVNNGVFLLREHPVVVRIVLSPSLAYRADNVVEVARWLAEHDVDSVRLYPGISQPVRVGRHVATLWEEVSDSGVEPTGYDLGKLLRELHSLGEPPSVPEWQPMGDARRRLAEGEGELDRADRDFLKRHCDDVEQRLSELEFVLPRSAVHGDAHLGNVIVGPNGPVLCDFDSLCAGPPEWDLTPMAVGYLRLGRSPLAYRQLVEAYGFDVTDWPGFPVLRDLRELKITMSVLPNLRGNPGIADEFYRRLSSMRERDFTVRWFPYR</sequence>
<name>A0A1H0WZX1_9ACTN</name>
<evidence type="ECO:0000259" key="1">
    <source>
        <dbReference type="Pfam" id="PF01636"/>
    </source>
</evidence>
<evidence type="ECO:0000313" key="2">
    <source>
        <dbReference type="EMBL" id="SDP96139.1"/>
    </source>
</evidence>
<dbReference type="Pfam" id="PF01636">
    <property type="entry name" value="APH"/>
    <property type="match status" value="1"/>
</dbReference>
<organism evidence="2 3">
    <name type="scientific">Actinopolyspora xinjiangensis</name>
    <dbReference type="NCBI Taxonomy" id="405564"/>
    <lineage>
        <taxon>Bacteria</taxon>
        <taxon>Bacillati</taxon>
        <taxon>Actinomycetota</taxon>
        <taxon>Actinomycetes</taxon>
        <taxon>Actinopolysporales</taxon>
        <taxon>Actinopolysporaceae</taxon>
        <taxon>Actinopolyspora</taxon>
    </lineage>
</organism>
<keyword evidence="3" id="KW-1185">Reference proteome</keyword>
<dbReference type="AlphaFoldDB" id="A0A1H0WZX1"/>
<dbReference type="Gene3D" id="3.90.1200.10">
    <property type="match status" value="1"/>
</dbReference>
<dbReference type="RefSeq" id="WP_244515852.1">
    <property type="nucleotide sequence ID" value="NZ_FNJR01000019.1"/>
</dbReference>
<evidence type="ECO:0000313" key="3">
    <source>
        <dbReference type="Proteomes" id="UP000199497"/>
    </source>
</evidence>
<keyword evidence="2" id="KW-0808">Transferase</keyword>
<feature type="domain" description="Aminoglycoside phosphotransferase" evidence="1">
    <location>
        <begin position="54"/>
        <end position="257"/>
    </location>
</feature>
<gene>
    <name evidence="2" type="ORF">SAMN04487905_11944</name>
</gene>